<dbReference type="Gene3D" id="2.40.50.1020">
    <property type="entry name" value="LytTr DNA-binding domain"/>
    <property type="match status" value="1"/>
</dbReference>
<keyword evidence="1" id="KW-1133">Transmembrane helix</keyword>
<accession>A0A1N6DGP2</accession>
<keyword evidence="1" id="KW-0472">Membrane</keyword>
<gene>
    <name evidence="3" type="ORF">SAMN04488055_0721</name>
</gene>
<dbReference type="PROSITE" id="PS50930">
    <property type="entry name" value="HTH_LYTTR"/>
    <property type="match status" value="1"/>
</dbReference>
<reference evidence="4" key="1">
    <citation type="submission" date="2016-11" db="EMBL/GenBank/DDBJ databases">
        <authorList>
            <person name="Varghese N."/>
            <person name="Submissions S."/>
        </authorList>
    </citation>
    <scope>NUCLEOTIDE SEQUENCE [LARGE SCALE GENOMIC DNA]</scope>
    <source>
        <strain evidence="4">DSM 24787</strain>
    </source>
</reference>
<evidence type="ECO:0000259" key="2">
    <source>
        <dbReference type="PROSITE" id="PS50930"/>
    </source>
</evidence>
<feature type="transmembrane region" description="Helical" evidence="1">
    <location>
        <begin position="143"/>
        <end position="161"/>
    </location>
</feature>
<dbReference type="InterPro" id="IPR007492">
    <property type="entry name" value="LytTR_DNA-bd_dom"/>
</dbReference>
<dbReference type="Proteomes" id="UP000185003">
    <property type="component" value="Unassembled WGS sequence"/>
</dbReference>
<keyword evidence="1" id="KW-0812">Transmembrane</keyword>
<dbReference type="EMBL" id="FSRA01000001">
    <property type="protein sequence ID" value="SIN69853.1"/>
    <property type="molecule type" value="Genomic_DNA"/>
</dbReference>
<organism evidence="3 4">
    <name type="scientific">Chitinophaga niabensis</name>
    <dbReference type="NCBI Taxonomy" id="536979"/>
    <lineage>
        <taxon>Bacteria</taxon>
        <taxon>Pseudomonadati</taxon>
        <taxon>Bacteroidota</taxon>
        <taxon>Chitinophagia</taxon>
        <taxon>Chitinophagales</taxon>
        <taxon>Chitinophagaceae</taxon>
        <taxon>Chitinophaga</taxon>
    </lineage>
</organism>
<dbReference type="STRING" id="536979.SAMN04488055_0721"/>
<proteinExistence type="predicted"/>
<dbReference type="RefSeq" id="WP_159442210.1">
    <property type="nucleotide sequence ID" value="NZ_FSRA01000001.1"/>
</dbReference>
<dbReference type="SMART" id="SM00850">
    <property type="entry name" value="LytTR"/>
    <property type="match status" value="1"/>
</dbReference>
<dbReference type="Pfam" id="PF04397">
    <property type="entry name" value="LytTR"/>
    <property type="match status" value="1"/>
</dbReference>
<keyword evidence="3" id="KW-0238">DNA-binding</keyword>
<feature type="transmembrane region" description="Helical" evidence="1">
    <location>
        <begin position="35"/>
        <end position="52"/>
    </location>
</feature>
<sequence>MKHTLTLSAKELAGSLLLTWLKAPCNLLAPVKNRISLILFCGGFSFLFMYIFSPFNMNQWYEGGPQTVTGVFGIFSLCGVTGLTLSQFGLIRFKGNKPLSHLQFIAWFLGEAMLIAIIVNIVNVSMHDYLQYSWSEYTDTLKYAFGVMVLPYSMAMGWFYVGQLKNQTTEKEKDSALHIRDEYDKLTLTLAPSNLLLLKAEDNYVHIFYLNGTVVKKELIRSSLKKLEPQLSGLGFSRSHRSYMVNLSRVILFKKNAKGHYLLIDGLEDVTIPVSTSYLSDFLQRFTPAC</sequence>
<protein>
    <submittedName>
        <fullName evidence="3">LytTr DNA-binding domain-containing protein</fullName>
    </submittedName>
</protein>
<dbReference type="OrthoDB" id="1118393at2"/>
<feature type="domain" description="HTH LytTR-type" evidence="2">
    <location>
        <begin position="182"/>
        <end position="288"/>
    </location>
</feature>
<dbReference type="GO" id="GO:0003677">
    <property type="term" value="F:DNA binding"/>
    <property type="evidence" value="ECO:0007669"/>
    <property type="project" value="UniProtKB-KW"/>
</dbReference>
<feature type="transmembrane region" description="Helical" evidence="1">
    <location>
        <begin position="104"/>
        <end position="123"/>
    </location>
</feature>
<evidence type="ECO:0000313" key="4">
    <source>
        <dbReference type="Proteomes" id="UP000185003"/>
    </source>
</evidence>
<name>A0A1N6DGP2_9BACT</name>
<evidence type="ECO:0000313" key="3">
    <source>
        <dbReference type="EMBL" id="SIN69853.1"/>
    </source>
</evidence>
<evidence type="ECO:0000256" key="1">
    <source>
        <dbReference type="SAM" id="Phobius"/>
    </source>
</evidence>
<feature type="transmembrane region" description="Helical" evidence="1">
    <location>
        <begin position="72"/>
        <end position="92"/>
    </location>
</feature>
<dbReference type="AlphaFoldDB" id="A0A1N6DGP2"/>
<keyword evidence="4" id="KW-1185">Reference proteome</keyword>